<protein>
    <submittedName>
        <fullName evidence="6">DNA-binding transcriptional LysR family regulator</fullName>
    </submittedName>
</protein>
<dbReference type="SUPFAM" id="SSF53850">
    <property type="entry name" value="Periplasmic binding protein-like II"/>
    <property type="match status" value="1"/>
</dbReference>
<dbReference type="GO" id="GO:0003700">
    <property type="term" value="F:DNA-binding transcription factor activity"/>
    <property type="evidence" value="ECO:0007669"/>
    <property type="project" value="InterPro"/>
</dbReference>
<dbReference type="Pfam" id="PF00126">
    <property type="entry name" value="HTH_1"/>
    <property type="match status" value="1"/>
</dbReference>
<keyword evidence="2" id="KW-0805">Transcription regulation</keyword>
<dbReference type="PRINTS" id="PR00039">
    <property type="entry name" value="HTHLYSR"/>
</dbReference>
<dbReference type="InterPro" id="IPR000847">
    <property type="entry name" value="LysR_HTH_N"/>
</dbReference>
<comment type="similarity">
    <text evidence="1">Belongs to the LysR transcriptional regulatory family.</text>
</comment>
<dbReference type="InterPro" id="IPR005119">
    <property type="entry name" value="LysR_subst-bd"/>
</dbReference>
<feature type="domain" description="HTH lysR-type" evidence="5">
    <location>
        <begin position="69"/>
        <end position="119"/>
    </location>
</feature>
<evidence type="ECO:0000256" key="2">
    <source>
        <dbReference type="ARBA" id="ARBA00023015"/>
    </source>
</evidence>
<keyword evidence="4" id="KW-0804">Transcription</keyword>
<dbReference type="PANTHER" id="PTHR30537:SF5">
    <property type="entry name" value="HTH-TYPE TRANSCRIPTIONAL ACTIVATOR TTDR-RELATED"/>
    <property type="match status" value="1"/>
</dbReference>
<evidence type="ECO:0000313" key="7">
    <source>
        <dbReference type="Proteomes" id="UP000535078"/>
    </source>
</evidence>
<organism evidence="6 7">
    <name type="scientific">Sphingopyxis italica</name>
    <dbReference type="NCBI Taxonomy" id="1129133"/>
    <lineage>
        <taxon>Bacteria</taxon>
        <taxon>Pseudomonadati</taxon>
        <taxon>Pseudomonadota</taxon>
        <taxon>Alphaproteobacteria</taxon>
        <taxon>Sphingomonadales</taxon>
        <taxon>Sphingomonadaceae</taxon>
        <taxon>Sphingopyxis</taxon>
    </lineage>
</organism>
<reference evidence="6 7" key="1">
    <citation type="submission" date="2020-03" db="EMBL/GenBank/DDBJ databases">
        <title>Genomic Encyclopedia of Type Strains, Phase IV (KMG-IV): sequencing the most valuable type-strain genomes for metagenomic binning, comparative biology and taxonomic classification.</title>
        <authorList>
            <person name="Goeker M."/>
        </authorList>
    </citation>
    <scope>NUCLEOTIDE SEQUENCE [LARGE SCALE GENOMIC DNA]</scope>
    <source>
        <strain evidence="6 7">DSM 25229</strain>
    </source>
</reference>
<gene>
    <name evidence="6" type="ORF">GGR90_002191</name>
</gene>
<evidence type="ECO:0000313" key="6">
    <source>
        <dbReference type="EMBL" id="NJB90016.1"/>
    </source>
</evidence>
<dbReference type="PROSITE" id="PS50931">
    <property type="entry name" value="HTH_LYSR"/>
    <property type="match status" value="1"/>
</dbReference>
<dbReference type="InterPro" id="IPR058163">
    <property type="entry name" value="LysR-type_TF_proteobact-type"/>
</dbReference>
<proteinExistence type="inferred from homology"/>
<evidence type="ECO:0000256" key="1">
    <source>
        <dbReference type="ARBA" id="ARBA00009437"/>
    </source>
</evidence>
<keyword evidence="7" id="KW-1185">Reference proteome</keyword>
<dbReference type="Gene3D" id="1.10.10.10">
    <property type="entry name" value="Winged helix-like DNA-binding domain superfamily/Winged helix DNA-binding domain"/>
    <property type="match status" value="1"/>
</dbReference>
<dbReference type="InterPro" id="IPR036390">
    <property type="entry name" value="WH_DNA-bd_sf"/>
</dbReference>
<dbReference type="Pfam" id="PF03466">
    <property type="entry name" value="LysR_substrate"/>
    <property type="match status" value="1"/>
</dbReference>
<dbReference type="InterPro" id="IPR036388">
    <property type="entry name" value="WH-like_DNA-bd_sf"/>
</dbReference>
<keyword evidence="3 6" id="KW-0238">DNA-binding</keyword>
<dbReference type="Proteomes" id="UP000535078">
    <property type="component" value="Unassembled WGS sequence"/>
</dbReference>
<evidence type="ECO:0000259" key="5">
    <source>
        <dbReference type="PROSITE" id="PS50931"/>
    </source>
</evidence>
<dbReference type="Gene3D" id="3.40.190.10">
    <property type="entry name" value="Periplasmic binding protein-like II"/>
    <property type="match status" value="2"/>
</dbReference>
<dbReference type="EMBL" id="JAATIT010000002">
    <property type="protein sequence ID" value="NJB90016.1"/>
    <property type="molecule type" value="Genomic_DNA"/>
</dbReference>
<dbReference type="PANTHER" id="PTHR30537">
    <property type="entry name" value="HTH-TYPE TRANSCRIPTIONAL REGULATOR"/>
    <property type="match status" value="1"/>
</dbReference>
<accession>A0A7X6B9F5</accession>
<evidence type="ECO:0000256" key="3">
    <source>
        <dbReference type="ARBA" id="ARBA00023125"/>
    </source>
</evidence>
<dbReference type="GO" id="GO:0003677">
    <property type="term" value="F:DNA binding"/>
    <property type="evidence" value="ECO:0007669"/>
    <property type="project" value="UniProtKB-KW"/>
</dbReference>
<dbReference type="AlphaFoldDB" id="A0A7X6B9F5"/>
<dbReference type="SUPFAM" id="SSF46785">
    <property type="entry name" value="Winged helix' DNA-binding domain"/>
    <property type="match status" value="1"/>
</dbReference>
<evidence type="ECO:0000256" key="4">
    <source>
        <dbReference type="ARBA" id="ARBA00023163"/>
    </source>
</evidence>
<sequence length="369" mass="41064">MHRYHTSRSCTSCFATSGQSRKAIAVISAGRRHCSEPATSLPVAGMSQTIEEDADAYRLDAQLMSDLWIFRAAARHESITAAARRLGVTQGAVSQRVLRLEARLATPLFVRNKSRITLTEAGISLMGAMSDVAMILNDAVSRIHHQQRGAIVVSCFPSLATEWLVPHLEDFYSENPGIEIFVRSELFPSTVERMEDEGIDISIDYSPHPIAELQELASLQEFIFPVCSRDYLDRLGADAELPIVLLHDDVPWIGGASGDEWNAWRRGAATRWPESPASERHFNLAHLAYHAALCSQGIAIGRSVVVNRLIERGELVAALDRPPVPGPTFRLLTHRPGDAQSPQRRFALWWEKSMQRTQRATLDLIAARR</sequence>
<dbReference type="RefSeq" id="WP_167921456.1">
    <property type="nucleotide sequence ID" value="NZ_JAATIT010000002.1"/>
</dbReference>
<name>A0A7X6B9F5_9SPHN</name>
<comment type="caution">
    <text evidence="6">The sequence shown here is derived from an EMBL/GenBank/DDBJ whole genome shotgun (WGS) entry which is preliminary data.</text>
</comment>